<gene>
    <name evidence="3" type="primary">Shisal2a</name>
</gene>
<feature type="transmembrane region" description="Helical" evidence="1">
    <location>
        <begin position="89"/>
        <end position="110"/>
    </location>
</feature>
<name>A0A6F9DSV2_9ASCI</name>
<proteinExistence type="evidence at transcript level"/>
<reference evidence="3" key="1">
    <citation type="submission" date="2020-04" db="EMBL/GenBank/DDBJ databases">
        <authorList>
            <person name="Neveu A P."/>
        </authorList>
    </citation>
    <scope>NUCLEOTIDE SEQUENCE</scope>
    <source>
        <tissue evidence="3">Whole embryo</tissue>
    </source>
</reference>
<feature type="signal peptide" evidence="2">
    <location>
        <begin position="1"/>
        <end position="25"/>
    </location>
</feature>
<dbReference type="EMBL" id="LR790194">
    <property type="protein sequence ID" value="CAB3266056.1"/>
    <property type="molecule type" value="mRNA"/>
</dbReference>
<evidence type="ECO:0000256" key="2">
    <source>
        <dbReference type="SAM" id="SignalP"/>
    </source>
</evidence>
<protein>
    <submittedName>
        <fullName evidence="3">Uncharacterized protein KIAA1644 homolog</fullName>
    </submittedName>
</protein>
<keyword evidence="1" id="KW-1133">Transmembrane helix</keyword>
<organism evidence="3">
    <name type="scientific">Phallusia mammillata</name>
    <dbReference type="NCBI Taxonomy" id="59560"/>
    <lineage>
        <taxon>Eukaryota</taxon>
        <taxon>Metazoa</taxon>
        <taxon>Chordata</taxon>
        <taxon>Tunicata</taxon>
        <taxon>Ascidiacea</taxon>
        <taxon>Phlebobranchia</taxon>
        <taxon>Ascidiidae</taxon>
        <taxon>Phallusia</taxon>
    </lineage>
</organism>
<evidence type="ECO:0000313" key="3">
    <source>
        <dbReference type="EMBL" id="CAB3266056.1"/>
    </source>
</evidence>
<keyword evidence="1" id="KW-0472">Membrane</keyword>
<dbReference type="AlphaFoldDB" id="A0A6F9DSV2"/>
<keyword evidence="2" id="KW-0732">Signal</keyword>
<feature type="chain" id="PRO_5026037190" evidence="2">
    <location>
        <begin position="26"/>
        <end position="123"/>
    </location>
</feature>
<sequence>MSSKTWEVFWEWFGVFMLVSQVCHGEICESYTTENFVQRAFACPRLSDPDKDVFCCNISSQTTCCDNQTLSVYNINKVVHPALPRQGTVALVAVSIYGGILVILLCVDFLSHFFLLNKKKHWC</sequence>
<evidence type="ECO:0000256" key="1">
    <source>
        <dbReference type="SAM" id="Phobius"/>
    </source>
</evidence>
<keyword evidence="1" id="KW-0812">Transmembrane</keyword>
<accession>A0A6F9DSV2</accession>